<evidence type="ECO:0000256" key="1">
    <source>
        <dbReference type="SAM" id="Phobius"/>
    </source>
</evidence>
<keyword evidence="1" id="KW-0812">Transmembrane</keyword>
<keyword evidence="1" id="KW-1133">Transmembrane helix</keyword>
<dbReference type="Gene3D" id="1.20.1070.10">
    <property type="entry name" value="Rhodopsin 7-helix transmembrane proteins"/>
    <property type="match status" value="1"/>
</dbReference>
<keyword evidence="3" id="KW-1185">Reference proteome</keyword>
<dbReference type="Proteomes" id="UP001345963">
    <property type="component" value="Unassembled WGS sequence"/>
</dbReference>
<gene>
    <name evidence="2" type="ORF">ATANTOWER_014696</name>
</gene>
<feature type="transmembrane region" description="Helical" evidence="1">
    <location>
        <begin position="57"/>
        <end position="77"/>
    </location>
</feature>
<evidence type="ECO:0000313" key="3">
    <source>
        <dbReference type="Proteomes" id="UP001345963"/>
    </source>
</evidence>
<name>A0ABU7B7K3_9TELE</name>
<proteinExistence type="predicted"/>
<reference evidence="2 3" key="1">
    <citation type="submission" date="2021-07" db="EMBL/GenBank/DDBJ databases">
        <authorList>
            <person name="Palmer J.M."/>
        </authorList>
    </citation>
    <scope>NUCLEOTIDE SEQUENCE [LARGE SCALE GENOMIC DNA]</scope>
    <source>
        <strain evidence="2 3">AT_MEX2019</strain>
        <tissue evidence="2">Muscle</tissue>
    </source>
</reference>
<accession>A0ABU7B7K3</accession>
<dbReference type="EMBL" id="JAHUTI010042393">
    <property type="protein sequence ID" value="MED6246233.1"/>
    <property type="molecule type" value="Genomic_DNA"/>
</dbReference>
<dbReference type="SUPFAM" id="SSF81321">
    <property type="entry name" value="Family A G protein-coupled receptor-like"/>
    <property type="match status" value="1"/>
</dbReference>
<protein>
    <recommendedName>
        <fullName evidence="4">Melanocortin receptor 5</fullName>
    </recommendedName>
</protein>
<organism evidence="2 3">
    <name type="scientific">Ataeniobius toweri</name>
    <dbReference type="NCBI Taxonomy" id="208326"/>
    <lineage>
        <taxon>Eukaryota</taxon>
        <taxon>Metazoa</taxon>
        <taxon>Chordata</taxon>
        <taxon>Craniata</taxon>
        <taxon>Vertebrata</taxon>
        <taxon>Euteleostomi</taxon>
        <taxon>Actinopterygii</taxon>
        <taxon>Neopterygii</taxon>
        <taxon>Teleostei</taxon>
        <taxon>Neoteleostei</taxon>
        <taxon>Acanthomorphata</taxon>
        <taxon>Ovalentaria</taxon>
        <taxon>Atherinomorphae</taxon>
        <taxon>Cyprinodontiformes</taxon>
        <taxon>Goodeidae</taxon>
        <taxon>Ataeniobius</taxon>
    </lineage>
</organism>
<evidence type="ECO:0000313" key="2">
    <source>
        <dbReference type="EMBL" id="MED6246233.1"/>
    </source>
</evidence>
<comment type="caution">
    <text evidence="2">The sequence shown here is derived from an EMBL/GenBank/DDBJ whole genome shotgun (WGS) entry which is preliminary data.</text>
</comment>
<sequence length="92" mass="10518">MNRMNTSTYQEEELLGNSTWTFSNYHQNNTLATPLLQDKATTEKPAACEQVHIAVEIFLILGIISLLENIMVITAIVKNKNLHSPMYFFVCR</sequence>
<evidence type="ECO:0008006" key="4">
    <source>
        <dbReference type="Google" id="ProtNLM"/>
    </source>
</evidence>
<keyword evidence="1" id="KW-0472">Membrane</keyword>